<evidence type="ECO:0000313" key="2">
    <source>
        <dbReference type="EMBL" id="SHN75118.1"/>
    </source>
</evidence>
<feature type="domain" description="Peptidase M24" evidence="1">
    <location>
        <begin position="179"/>
        <end position="380"/>
    </location>
</feature>
<dbReference type="InterPro" id="IPR050659">
    <property type="entry name" value="Peptidase_M24B"/>
</dbReference>
<name>A0A1M7TWJ1_9FIRM</name>
<accession>A0A1M7TWJ1</accession>
<dbReference type="RefSeq" id="WP_072773001.1">
    <property type="nucleotide sequence ID" value="NZ_FRDN01000008.1"/>
</dbReference>
<evidence type="ECO:0000259" key="1">
    <source>
        <dbReference type="Pfam" id="PF00557"/>
    </source>
</evidence>
<dbReference type="Proteomes" id="UP000184010">
    <property type="component" value="Unassembled WGS sequence"/>
</dbReference>
<dbReference type="EMBL" id="FRDN01000008">
    <property type="protein sequence ID" value="SHN75118.1"/>
    <property type="molecule type" value="Genomic_DNA"/>
</dbReference>
<keyword evidence="2" id="KW-0378">Hydrolase</keyword>
<dbReference type="Pfam" id="PF00557">
    <property type="entry name" value="Peptidase_M24"/>
    <property type="match status" value="1"/>
</dbReference>
<dbReference type="STRING" id="1121395.SAMN02745215_02621"/>
<protein>
    <submittedName>
        <fullName evidence="2">Xaa-Pro aminopeptidase</fullName>
    </submittedName>
</protein>
<dbReference type="InterPro" id="IPR029149">
    <property type="entry name" value="Creatin/AminoP/Spt16_N"/>
</dbReference>
<dbReference type="Gene3D" id="3.40.350.10">
    <property type="entry name" value="Creatinase/prolidase N-terminal domain"/>
    <property type="match status" value="1"/>
</dbReference>
<dbReference type="InterPro" id="IPR036005">
    <property type="entry name" value="Creatinase/aminopeptidase-like"/>
</dbReference>
<dbReference type="Gene3D" id="3.90.230.10">
    <property type="entry name" value="Creatinase/methionine aminopeptidase superfamily"/>
    <property type="match status" value="1"/>
</dbReference>
<keyword evidence="2" id="KW-0645">Protease</keyword>
<keyword evidence="2" id="KW-0031">Aminopeptidase</keyword>
<dbReference type="AlphaFoldDB" id="A0A1M7TWJ1"/>
<dbReference type="SUPFAM" id="SSF55920">
    <property type="entry name" value="Creatinase/aminopeptidase"/>
    <property type="match status" value="1"/>
</dbReference>
<keyword evidence="3" id="KW-1185">Reference proteome</keyword>
<dbReference type="SUPFAM" id="SSF53092">
    <property type="entry name" value="Creatinase/prolidase N-terminal domain"/>
    <property type="match status" value="1"/>
</dbReference>
<sequence>MAENNIFKERIRFPIPTRELERRWRLVRNAMKAQGIDLLIMQNDNQFLGGYVRYFIDIPAEHAYPVSVLFPVDDEITTIFHSSAENPAPPAWSTRGVKTRLGAPYLRTLHYTNHYDAEEIVKIVKGRNDKKVGFVGMGLINAALYQYLHDHLPNVDWVDASDLVDEIKAVKSEDELVYVRESVKVHDAFASAMPSIIRPGIYEYEIRSEIIRLLENLGSEEQLIMLGSSPSGTPTPHLDTFFQNRQLMNGDQILIMVEANGPGGFYSEIMRTWCLGEPSQELHDTWEASKKIQQYAAGLLKPGINPPEIIDQVNNFMTKIGFPPEGRLFGHGQGYDLVERPAFVRHETLTLKANMVVALHPVLSNDKAFASCCDDFLITENGAERLQKTPQELIIL</sequence>
<dbReference type="PANTHER" id="PTHR46112">
    <property type="entry name" value="AMINOPEPTIDASE"/>
    <property type="match status" value="1"/>
</dbReference>
<dbReference type="GO" id="GO:0004177">
    <property type="term" value="F:aminopeptidase activity"/>
    <property type="evidence" value="ECO:0007669"/>
    <property type="project" value="UniProtKB-KW"/>
</dbReference>
<organism evidence="2 3">
    <name type="scientific">Desulfitobacterium chlororespirans DSM 11544</name>
    <dbReference type="NCBI Taxonomy" id="1121395"/>
    <lineage>
        <taxon>Bacteria</taxon>
        <taxon>Bacillati</taxon>
        <taxon>Bacillota</taxon>
        <taxon>Clostridia</taxon>
        <taxon>Eubacteriales</taxon>
        <taxon>Desulfitobacteriaceae</taxon>
        <taxon>Desulfitobacterium</taxon>
    </lineage>
</organism>
<proteinExistence type="predicted"/>
<reference evidence="3" key="1">
    <citation type="submission" date="2016-12" db="EMBL/GenBank/DDBJ databases">
        <authorList>
            <person name="Varghese N."/>
            <person name="Submissions S."/>
        </authorList>
    </citation>
    <scope>NUCLEOTIDE SEQUENCE [LARGE SCALE GENOMIC DNA]</scope>
    <source>
        <strain evidence="3">DSM 11544</strain>
    </source>
</reference>
<dbReference type="PANTHER" id="PTHR46112:SF2">
    <property type="entry name" value="XAA-PRO AMINOPEPTIDASE P-RELATED"/>
    <property type="match status" value="1"/>
</dbReference>
<gene>
    <name evidence="2" type="ORF">SAMN02745215_02621</name>
</gene>
<dbReference type="CDD" id="cd01066">
    <property type="entry name" value="APP_MetAP"/>
    <property type="match status" value="1"/>
</dbReference>
<dbReference type="InterPro" id="IPR000994">
    <property type="entry name" value="Pept_M24"/>
</dbReference>
<evidence type="ECO:0000313" key="3">
    <source>
        <dbReference type="Proteomes" id="UP000184010"/>
    </source>
</evidence>